<dbReference type="RefSeq" id="XP_022386450.1">
    <property type="nucleotide sequence ID" value="XM_022535277.1"/>
</dbReference>
<dbReference type="AlphaFoldDB" id="A0A1F7ZTE7"/>
<keyword evidence="2" id="KW-1185">Reference proteome</keyword>
<dbReference type="PANTHER" id="PTHR42749:SF1">
    <property type="entry name" value="CELL SHAPE-DETERMINING PROTEIN MREB"/>
    <property type="match status" value="1"/>
</dbReference>
<name>A0A1F7ZTE7_9EURO</name>
<organism evidence="1 2">
    <name type="scientific">Aspergillus bombycis</name>
    <dbReference type="NCBI Taxonomy" id="109264"/>
    <lineage>
        <taxon>Eukaryota</taxon>
        <taxon>Fungi</taxon>
        <taxon>Dikarya</taxon>
        <taxon>Ascomycota</taxon>
        <taxon>Pezizomycotina</taxon>
        <taxon>Eurotiomycetes</taxon>
        <taxon>Eurotiomycetidae</taxon>
        <taxon>Eurotiales</taxon>
        <taxon>Aspergillaceae</taxon>
        <taxon>Aspergillus</taxon>
    </lineage>
</organism>
<accession>A0A1F7ZTE7</accession>
<dbReference type="OrthoDB" id="2394218at2759"/>
<dbReference type="EMBL" id="LYCR01000083">
    <property type="protein sequence ID" value="OGM42733.1"/>
    <property type="molecule type" value="Genomic_DNA"/>
</dbReference>
<evidence type="ECO:0000313" key="2">
    <source>
        <dbReference type="Proteomes" id="UP000179179"/>
    </source>
</evidence>
<gene>
    <name evidence="1" type="ORF">ABOM_008148</name>
</gene>
<evidence type="ECO:0008006" key="3">
    <source>
        <dbReference type="Google" id="ProtNLM"/>
    </source>
</evidence>
<comment type="caution">
    <text evidence="1">The sequence shown here is derived from an EMBL/GenBank/DDBJ whole genome shotgun (WGS) entry which is preliminary data.</text>
</comment>
<dbReference type="STRING" id="109264.A0A1F7ZTE7"/>
<dbReference type="Proteomes" id="UP000179179">
    <property type="component" value="Unassembled WGS sequence"/>
</dbReference>
<dbReference type="SUPFAM" id="SSF53067">
    <property type="entry name" value="Actin-like ATPase domain"/>
    <property type="match status" value="1"/>
</dbReference>
<dbReference type="PROSITE" id="PS51257">
    <property type="entry name" value="PROKAR_LIPOPROTEIN"/>
    <property type="match status" value="1"/>
</dbReference>
<dbReference type="Gene3D" id="3.30.420.40">
    <property type="match status" value="2"/>
</dbReference>
<dbReference type="PANTHER" id="PTHR42749">
    <property type="entry name" value="CELL SHAPE-DETERMINING PROTEIN MREB"/>
    <property type="match status" value="1"/>
</dbReference>
<reference evidence="1 2" key="1">
    <citation type="journal article" date="2016" name="Genome Biol. Evol.">
        <title>Draft genome sequence of an aflatoxigenic Aspergillus species, A. bombycis.</title>
        <authorList>
            <person name="Moore G.G."/>
            <person name="Mack B.M."/>
            <person name="Beltz S.B."/>
            <person name="Gilbert M.K."/>
        </authorList>
    </citation>
    <scope>NUCLEOTIDE SEQUENCE [LARGE SCALE GENOMIC DNA]</scope>
    <source>
        <strain evidence="2">NRRL 26010</strain>
    </source>
</reference>
<dbReference type="GeneID" id="34451538"/>
<dbReference type="Gene3D" id="3.90.640.10">
    <property type="entry name" value="Actin, Chain A, domain 4"/>
    <property type="match status" value="1"/>
</dbReference>
<protein>
    <recommendedName>
        <fullName evidence="3">Actin-like ATPase domain-containing protein</fullName>
    </recommendedName>
</protein>
<evidence type="ECO:0000313" key="1">
    <source>
        <dbReference type="EMBL" id="OGM42733.1"/>
    </source>
</evidence>
<sequence>MADKEVVDGLPECWAPDIVVGIDFGMTFTGVAYSCGPEWLPPKTIQRWPGRLPGELANKVPTAIEYCPESGNVKNWGFKCDPEIRGSDIKEFFKLHLAPQYQAENQGGPTRLEAQRWFQDYILCIYHHVVSHFNSSIPHFGSRQVEFLFSVPTTWKDVRMVEETRAILERVINTKTPRHRAFIGLTEAEAAAVYAGNEHYMVDDTILVCDAGGGTTDVNVLKLISTRGEPTRLEQLGHVEGQPIGSVFIDRRIHHLICQRLDKIHDHLELSPSDAAWIMTSGRFQRLKCAFGTDAILTPWLKLDVPTLGPMLDLPEAEIHNGQMHIAWDELKNCFDIMANKMCTLLDGHIQKMQSKYPGDQISYLVLSGGFGSSPYIRRCLMDRFGSSADNKHPNAENMQILLADEPQLVVVHGLVLDRIQQIKRGVVTFGSRCAPVSYGIMCDKLYDPKKHVGEPGCPIPYTGITKEFQLKVDPGRENDHWKVQIVMSTLPADNLPYNMREKGAQKVCSLDISVDDVDKKLKNRHWYSMKPAFWRTVFEVKVVVGPADLSFQLWSKDKRIVSGKHEPIAVQWMAAEELEE</sequence>
<dbReference type="InterPro" id="IPR043129">
    <property type="entry name" value="ATPase_NBD"/>
</dbReference>
<dbReference type="CDD" id="cd10170">
    <property type="entry name" value="ASKHA_NBD_HSP70"/>
    <property type="match status" value="1"/>
</dbReference>
<proteinExistence type="predicted"/>